<evidence type="ECO:0000259" key="2">
    <source>
        <dbReference type="Pfam" id="PF02492"/>
    </source>
</evidence>
<reference evidence="4" key="1">
    <citation type="journal article" date="2019" name="Int. J. Syst. Evol. Microbiol.">
        <title>The Global Catalogue of Microorganisms (GCM) 10K type strain sequencing project: providing services to taxonomists for standard genome sequencing and annotation.</title>
        <authorList>
            <consortium name="The Broad Institute Genomics Platform"/>
            <consortium name="The Broad Institute Genome Sequencing Center for Infectious Disease"/>
            <person name="Wu L."/>
            <person name="Ma J."/>
        </authorList>
    </citation>
    <scope>NUCLEOTIDE SEQUENCE [LARGE SCALE GENOMIC DNA]</scope>
    <source>
        <strain evidence="4">NBRC 103191</strain>
    </source>
</reference>
<dbReference type="PANTHER" id="PTHR13748">
    <property type="entry name" value="COBW-RELATED"/>
    <property type="match status" value="1"/>
</dbReference>
<dbReference type="CDD" id="cd03112">
    <property type="entry name" value="CobW-like"/>
    <property type="match status" value="1"/>
</dbReference>
<dbReference type="SUPFAM" id="SSF52540">
    <property type="entry name" value="P-loop containing nucleoside triphosphate hydrolases"/>
    <property type="match status" value="1"/>
</dbReference>
<accession>A0ABQ5YXC9</accession>
<dbReference type="InterPro" id="IPR051316">
    <property type="entry name" value="Zinc-reg_GTPase_activator"/>
</dbReference>
<proteinExistence type="predicted"/>
<comment type="caution">
    <text evidence="3">The sequence shown here is derived from an EMBL/GenBank/DDBJ whole genome shotgun (WGS) entry which is preliminary data.</text>
</comment>
<keyword evidence="4" id="KW-1185">Reference proteome</keyword>
<gene>
    <name evidence="3" type="ORF">GCM10007915_03390</name>
</gene>
<evidence type="ECO:0000256" key="1">
    <source>
        <dbReference type="SAM" id="MobiDB-lite"/>
    </source>
</evidence>
<dbReference type="Proteomes" id="UP001156645">
    <property type="component" value="Unassembled WGS sequence"/>
</dbReference>
<sequence length="425" mass="47206">MFGYSQTRADMMSISVKNPIIFQNIPCTLVTGFLGAGKTTVINQLLATKPNDERWALLINEFGRIGIDGALLASSQDNDLEQQNIAMREVSGGCICCTSQLPLQIAISRLLNDHHPRRLLIEPTGLAHPRELILQLSAPHWQTALQMNAVITVLSGEQWQQIKYRDHEGFQAPVRDADVLVINRYAQLNTSEEQALVEWIAKLNSQVKIIWAVSELTVAETIDSSDVHLIDNLVADAYSTTLNDQLNKPSSIISNQRKVNIAHPQKSLIGLQSQANSLATVPSSSSSTDETEAQASANSDLPYRYHEEQQDFQLAGWRLPAHYILNADDLQNWLLNLPNWQRIKGVVHTSDGWLQINFNPGSLTTKTIDPQTDSRLEIILQLGNAVDTNAVDTATEKTETEHDAKASAASINWEDCDRELMAMVI</sequence>
<dbReference type="Pfam" id="PF02492">
    <property type="entry name" value="cobW"/>
    <property type="match status" value="1"/>
</dbReference>
<evidence type="ECO:0000313" key="4">
    <source>
        <dbReference type="Proteomes" id="UP001156645"/>
    </source>
</evidence>
<name>A0ABQ5YXC9_9GAMM</name>
<organism evidence="3 4">
    <name type="scientific">Psychrobacter pacificensis</name>
    <dbReference type="NCBI Taxonomy" id="112002"/>
    <lineage>
        <taxon>Bacteria</taxon>
        <taxon>Pseudomonadati</taxon>
        <taxon>Pseudomonadota</taxon>
        <taxon>Gammaproteobacteria</taxon>
        <taxon>Moraxellales</taxon>
        <taxon>Moraxellaceae</taxon>
        <taxon>Psychrobacter</taxon>
    </lineage>
</organism>
<feature type="domain" description="CobW/HypB/UreG nucleotide-binding" evidence="2">
    <location>
        <begin position="26"/>
        <end position="210"/>
    </location>
</feature>
<dbReference type="InterPro" id="IPR027417">
    <property type="entry name" value="P-loop_NTPase"/>
</dbReference>
<feature type="compositionally biased region" description="Low complexity" evidence="1">
    <location>
        <begin position="279"/>
        <end position="297"/>
    </location>
</feature>
<protein>
    <recommendedName>
        <fullName evidence="2">CobW/HypB/UreG nucleotide-binding domain-containing protein</fullName>
    </recommendedName>
</protein>
<dbReference type="PANTHER" id="PTHR13748:SF46">
    <property type="entry name" value="ZINC CHAPERONE YEIR"/>
    <property type="match status" value="1"/>
</dbReference>
<dbReference type="Gene3D" id="3.40.50.300">
    <property type="entry name" value="P-loop containing nucleotide triphosphate hydrolases"/>
    <property type="match status" value="1"/>
</dbReference>
<dbReference type="EMBL" id="BSOK01000008">
    <property type="protein sequence ID" value="GLR28101.1"/>
    <property type="molecule type" value="Genomic_DNA"/>
</dbReference>
<evidence type="ECO:0000313" key="3">
    <source>
        <dbReference type="EMBL" id="GLR28101.1"/>
    </source>
</evidence>
<dbReference type="InterPro" id="IPR003495">
    <property type="entry name" value="CobW/HypB/UreG_nucleotide-bd"/>
</dbReference>
<feature type="region of interest" description="Disordered" evidence="1">
    <location>
        <begin position="279"/>
        <end position="299"/>
    </location>
</feature>